<feature type="domain" description="Pili assembly chaperone C-terminal" evidence="8">
    <location>
        <begin position="203"/>
        <end position="252"/>
    </location>
</feature>
<evidence type="ECO:0000259" key="7">
    <source>
        <dbReference type="Pfam" id="PF00345"/>
    </source>
</evidence>
<comment type="subcellular location">
    <subcellularLocation>
        <location evidence="1">Periplasm</location>
    </subcellularLocation>
</comment>
<protein>
    <submittedName>
        <fullName evidence="9">Molecular chaperone</fullName>
    </submittedName>
</protein>
<evidence type="ECO:0000256" key="5">
    <source>
        <dbReference type="ARBA" id="ARBA00023186"/>
    </source>
</evidence>
<dbReference type="PANTHER" id="PTHR30251">
    <property type="entry name" value="PILUS ASSEMBLY CHAPERONE"/>
    <property type="match status" value="1"/>
</dbReference>
<keyword evidence="3" id="KW-0732">Signal</keyword>
<evidence type="ECO:0000256" key="3">
    <source>
        <dbReference type="ARBA" id="ARBA00022729"/>
    </source>
</evidence>
<dbReference type="GO" id="GO:0071555">
    <property type="term" value="P:cell wall organization"/>
    <property type="evidence" value="ECO:0007669"/>
    <property type="project" value="InterPro"/>
</dbReference>
<dbReference type="Pfam" id="PF00345">
    <property type="entry name" value="PapD_N"/>
    <property type="match status" value="1"/>
</dbReference>
<evidence type="ECO:0000256" key="1">
    <source>
        <dbReference type="ARBA" id="ARBA00004418"/>
    </source>
</evidence>
<dbReference type="InterPro" id="IPR050643">
    <property type="entry name" value="Periplasmic_pilus_chap"/>
</dbReference>
<dbReference type="EMBL" id="VOUQ01000028">
    <property type="protein sequence ID" value="TXE24853.1"/>
    <property type="molecule type" value="Genomic_DNA"/>
</dbReference>
<gene>
    <name evidence="9" type="ORF">FOT62_24390</name>
</gene>
<reference evidence="9 10" key="1">
    <citation type="submission" date="2019-07" db="EMBL/GenBank/DDBJ databases">
        <title>Serratia strains were isolated from fresh produce.</title>
        <authorList>
            <person name="Cho G.-S."/>
            <person name="Stein M."/>
            <person name="Lee W."/>
            <person name="Suh S.H."/>
            <person name="Franz C.M.A.P."/>
        </authorList>
    </citation>
    <scope>NUCLEOTIDE SEQUENCE [LARGE SCALE GENOMIC DNA]</scope>
    <source>
        <strain evidence="9 10">S16</strain>
    </source>
</reference>
<evidence type="ECO:0000256" key="2">
    <source>
        <dbReference type="ARBA" id="ARBA00007399"/>
    </source>
</evidence>
<keyword evidence="6" id="KW-1133">Transmembrane helix</keyword>
<dbReference type="SUPFAM" id="SSF49354">
    <property type="entry name" value="PapD-like"/>
    <property type="match status" value="1"/>
</dbReference>
<evidence type="ECO:0000313" key="10">
    <source>
        <dbReference type="Proteomes" id="UP000321126"/>
    </source>
</evidence>
<dbReference type="InterPro" id="IPR008962">
    <property type="entry name" value="PapD-like_sf"/>
</dbReference>
<evidence type="ECO:0000259" key="8">
    <source>
        <dbReference type="Pfam" id="PF02753"/>
    </source>
</evidence>
<comment type="caution">
    <text evidence="9">The sequence shown here is derived from an EMBL/GenBank/DDBJ whole genome shotgun (WGS) entry which is preliminary data.</text>
</comment>
<dbReference type="AlphaFoldDB" id="A0A5C7BLI3"/>
<dbReference type="PANTHER" id="PTHR30251:SF4">
    <property type="entry name" value="SLR1668 PROTEIN"/>
    <property type="match status" value="1"/>
</dbReference>
<dbReference type="SUPFAM" id="SSF49584">
    <property type="entry name" value="Periplasmic chaperone C-domain"/>
    <property type="match status" value="1"/>
</dbReference>
<sequence>MINADIQGARMALSNDKMNTINRFYVRHVVMLFFCMLLPATLLADERQDGLRFSPMVLNYSQADNPSGKSVTISNHSQHVFLLKGSIRAMEAETGRNRKTEALSSDLVILPPLSRLEAGGEYTFRIRTVGNNLPKDRESAYIVSITAIPGITAQGTPPATGTLQIAVRMNIRLFYRPTGIPARNNSDVVKKLRFYGNGDRLSVDNPTPYFIHLNNVSINGKNVGQDIMDGFVSPKSTRDFPVKITAEGQISWVFGQEKNVHQATITHRQ</sequence>
<dbReference type="InterPro" id="IPR001829">
    <property type="entry name" value="Pili_assmbl_chaperone_bac"/>
</dbReference>
<dbReference type="InterPro" id="IPR016148">
    <property type="entry name" value="Pili_assmbl_chaperone_C"/>
</dbReference>
<dbReference type="Gene3D" id="2.60.40.10">
    <property type="entry name" value="Immunoglobulins"/>
    <property type="match status" value="2"/>
</dbReference>
<dbReference type="PRINTS" id="PR00969">
    <property type="entry name" value="CHAPERONPILI"/>
</dbReference>
<dbReference type="InterPro" id="IPR036316">
    <property type="entry name" value="Pili_assmbl_chap_C_dom_sf"/>
</dbReference>
<dbReference type="Proteomes" id="UP000321126">
    <property type="component" value="Unassembled WGS sequence"/>
</dbReference>
<feature type="domain" description="Pili assembly chaperone N-terminal" evidence="7">
    <location>
        <begin position="67"/>
        <end position="180"/>
    </location>
</feature>
<dbReference type="InterPro" id="IPR016147">
    <property type="entry name" value="Pili_assmbl_chaperone_N"/>
</dbReference>
<evidence type="ECO:0000313" key="9">
    <source>
        <dbReference type="EMBL" id="TXE24853.1"/>
    </source>
</evidence>
<feature type="transmembrane region" description="Helical" evidence="6">
    <location>
        <begin position="24"/>
        <end position="44"/>
    </location>
</feature>
<dbReference type="GO" id="GO:0030288">
    <property type="term" value="C:outer membrane-bounded periplasmic space"/>
    <property type="evidence" value="ECO:0007669"/>
    <property type="project" value="InterPro"/>
</dbReference>
<evidence type="ECO:0000256" key="6">
    <source>
        <dbReference type="SAM" id="Phobius"/>
    </source>
</evidence>
<dbReference type="Pfam" id="PF02753">
    <property type="entry name" value="PapD_C"/>
    <property type="match status" value="1"/>
</dbReference>
<keyword evidence="4" id="KW-0574">Periplasm</keyword>
<keyword evidence="6" id="KW-0472">Membrane</keyword>
<proteinExistence type="inferred from homology"/>
<organism evidence="9 10">
    <name type="scientific">Serratia marcescens</name>
    <dbReference type="NCBI Taxonomy" id="615"/>
    <lineage>
        <taxon>Bacteria</taxon>
        <taxon>Pseudomonadati</taxon>
        <taxon>Pseudomonadota</taxon>
        <taxon>Gammaproteobacteria</taxon>
        <taxon>Enterobacterales</taxon>
        <taxon>Yersiniaceae</taxon>
        <taxon>Serratia</taxon>
    </lineage>
</organism>
<evidence type="ECO:0000256" key="4">
    <source>
        <dbReference type="ARBA" id="ARBA00022764"/>
    </source>
</evidence>
<keyword evidence="5" id="KW-0143">Chaperone</keyword>
<dbReference type="InterPro" id="IPR013783">
    <property type="entry name" value="Ig-like_fold"/>
</dbReference>
<name>A0A5C7BLI3_SERMA</name>
<accession>A0A5C7BLI3</accession>
<keyword evidence="6" id="KW-0812">Transmembrane</keyword>
<comment type="similarity">
    <text evidence="2">Belongs to the periplasmic pilus chaperone family.</text>
</comment>